<proteinExistence type="predicted"/>
<sequence>MFPVTREFIKARMALTGIKLLIKNNINMELLTTKEVMHLLKIKSPTTLIKLERENEIKVAKRIGHHKRYKPADIQRYIDKRN</sequence>
<dbReference type="InterPro" id="IPR041657">
    <property type="entry name" value="HTH_17"/>
</dbReference>
<gene>
    <name evidence="2" type="ORF">ES724_16330</name>
</gene>
<protein>
    <submittedName>
        <fullName evidence="2">Helix-turn-helix domain-containing protein</fullName>
    </submittedName>
</protein>
<evidence type="ECO:0000313" key="3">
    <source>
        <dbReference type="Proteomes" id="UP000321367"/>
    </source>
</evidence>
<name>A0A5C6ZQ50_9FLAO</name>
<accession>A0A5C6ZQ50</accession>
<evidence type="ECO:0000313" key="2">
    <source>
        <dbReference type="EMBL" id="TXD91632.1"/>
    </source>
</evidence>
<feature type="domain" description="Helix-turn-helix" evidence="1">
    <location>
        <begin position="30"/>
        <end position="81"/>
    </location>
</feature>
<dbReference type="Proteomes" id="UP000321367">
    <property type="component" value="Unassembled WGS sequence"/>
</dbReference>
<evidence type="ECO:0000259" key="1">
    <source>
        <dbReference type="Pfam" id="PF12728"/>
    </source>
</evidence>
<dbReference type="Pfam" id="PF12728">
    <property type="entry name" value="HTH_17"/>
    <property type="match status" value="1"/>
</dbReference>
<keyword evidence="3" id="KW-1185">Reference proteome</keyword>
<dbReference type="AlphaFoldDB" id="A0A5C6ZQ50"/>
<comment type="caution">
    <text evidence="2">The sequence shown here is derived from an EMBL/GenBank/DDBJ whole genome shotgun (WGS) entry which is preliminary data.</text>
</comment>
<organism evidence="2 3">
    <name type="scientific">Gillisia hiemivivida</name>
    <dbReference type="NCBI Taxonomy" id="291190"/>
    <lineage>
        <taxon>Bacteria</taxon>
        <taxon>Pseudomonadati</taxon>
        <taxon>Bacteroidota</taxon>
        <taxon>Flavobacteriia</taxon>
        <taxon>Flavobacteriales</taxon>
        <taxon>Flavobacteriaceae</taxon>
        <taxon>Gillisia</taxon>
    </lineage>
</organism>
<dbReference type="EMBL" id="VORY01000041">
    <property type="protein sequence ID" value="TXD91632.1"/>
    <property type="molecule type" value="Genomic_DNA"/>
</dbReference>
<reference evidence="2 3" key="1">
    <citation type="submission" date="2019-08" db="EMBL/GenBank/DDBJ databases">
        <title>Genome sequence of Gillisia hiemivivida IC154 (type strain).</title>
        <authorList>
            <person name="Bowman J.P."/>
        </authorList>
    </citation>
    <scope>NUCLEOTIDE SEQUENCE [LARGE SCALE GENOMIC DNA]</scope>
    <source>
        <strain evidence="2 3">IC154</strain>
    </source>
</reference>